<protein>
    <submittedName>
        <fullName evidence="2">Uncharacterized protein</fullName>
    </submittedName>
</protein>
<keyword evidence="3" id="KW-1185">Reference proteome</keyword>
<gene>
    <name evidence="2" type="ORF">PCANC_05484</name>
</gene>
<comment type="caution">
    <text evidence="2">The sequence shown here is derived from an EMBL/GenBank/DDBJ whole genome shotgun (WGS) entry which is preliminary data.</text>
</comment>
<name>A0A2N5T6I0_9BASI</name>
<dbReference type="EMBL" id="PGCJ01000787">
    <property type="protein sequence ID" value="PLW21101.1"/>
    <property type="molecule type" value="Genomic_DNA"/>
</dbReference>
<feature type="region of interest" description="Disordered" evidence="1">
    <location>
        <begin position="1"/>
        <end position="36"/>
    </location>
</feature>
<accession>A0A2N5T6I0</accession>
<dbReference type="OrthoDB" id="40134at2759"/>
<dbReference type="AlphaFoldDB" id="A0A2N5T6I0"/>
<dbReference type="STRING" id="200324.A0A2N5T6I0"/>
<evidence type="ECO:0000313" key="3">
    <source>
        <dbReference type="Proteomes" id="UP000235388"/>
    </source>
</evidence>
<organism evidence="2 3">
    <name type="scientific">Puccinia coronata f. sp. avenae</name>
    <dbReference type="NCBI Taxonomy" id="200324"/>
    <lineage>
        <taxon>Eukaryota</taxon>
        <taxon>Fungi</taxon>
        <taxon>Dikarya</taxon>
        <taxon>Basidiomycota</taxon>
        <taxon>Pucciniomycotina</taxon>
        <taxon>Pucciniomycetes</taxon>
        <taxon>Pucciniales</taxon>
        <taxon>Pucciniaceae</taxon>
        <taxon>Puccinia</taxon>
    </lineage>
</organism>
<evidence type="ECO:0000256" key="1">
    <source>
        <dbReference type="SAM" id="MobiDB-lite"/>
    </source>
</evidence>
<sequence length="109" mass="12128">MVTGLKLKDGVVQGSSCGRETRSIEANRPQKQQKRTVDLQTGLGNHSHTLIPRPLGHRVTAEAASHKKNFNALIPIKKLANQLGQLCQALYPVRKRPSLRNLGVDCRRR</sequence>
<evidence type="ECO:0000313" key="2">
    <source>
        <dbReference type="EMBL" id="PLW21101.1"/>
    </source>
</evidence>
<proteinExistence type="predicted"/>
<reference evidence="2 3" key="1">
    <citation type="submission" date="2017-11" db="EMBL/GenBank/DDBJ databases">
        <title>De novo assembly and phasing of dikaryotic genomes from two isolates of Puccinia coronata f. sp. avenae, the causal agent of oat crown rust.</title>
        <authorList>
            <person name="Miller M.E."/>
            <person name="Zhang Y."/>
            <person name="Omidvar V."/>
            <person name="Sperschneider J."/>
            <person name="Schwessinger B."/>
            <person name="Raley C."/>
            <person name="Palmer J.M."/>
            <person name="Garnica D."/>
            <person name="Upadhyaya N."/>
            <person name="Rathjen J."/>
            <person name="Taylor J.M."/>
            <person name="Park R.F."/>
            <person name="Dodds P.N."/>
            <person name="Hirsch C.D."/>
            <person name="Kianian S.F."/>
            <person name="Figueroa M."/>
        </authorList>
    </citation>
    <scope>NUCLEOTIDE SEQUENCE [LARGE SCALE GENOMIC DNA]</scope>
    <source>
        <strain evidence="2">12NC29</strain>
    </source>
</reference>
<dbReference type="Proteomes" id="UP000235388">
    <property type="component" value="Unassembled WGS sequence"/>
</dbReference>